<accession>A0A5N6PQ04</accession>
<keyword evidence="2" id="KW-1185">Reference proteome</keyword>
<gene>
    <name evidence="1" type="ORF">E3N88_06442</name>
</gene>
<organism evidence="1 2">
    <name type="scientific">Mikania micrantha</name>
    <name type="common">bitter vine</name>
    <dbReference type="NCBI Taxonomy" id="192012"/>
    <lineage>
        <taxon>Eukaryota</taxon>
        <taxon>Viridiplantae</taxon>
        <taxon>Streptophyta</taxon>
        <taxon>Embryophyta</taxon>
        <taxon>Tracheophyta</taxon>
        <taxon>Spermatophyta</taxon>
        <taxon>Magnoliopsida</taxon>
        <taxon>eudicotyledons</taxon>
        <taxon>Gunneridae</taxon>
        <taxon>Pentapetalae</taxon>
        <taxon>asterids</taxon>
        <taxon>campanulids</taxon>
        <taxon>Asterales</taxon>
        <taxon>Asteraceae</taxon>
        <taxon>Asteroideae</taxon>
        <taxon>Heliantheae alliance</taxon>
        <taxon>Eupatorieae</taxon>
        <taxon>Mikania</taxon>
    </lineage>
</organism>
<evidence type="ECO:0000313" key="1">
    <source>
        <dbReference type="EMBL" id="KAD6795546.1"/>
    </source>
</evidence>
<dbReference type="OrthoDB" id="586794at2759"/>
<protein>
    <submittedName>
        <fullName evidence="1">Uncharacterized protein</fullName>
    </submittedName>
</protein>
<dbReference type="EMBL" id="SZYD01000003">
    <property type="protein sequence ID" value="KAD6795546.1"/>
    <property type="molecule type" value="Genomic_DNA"/>
</dbReference>
<name>A0A5N6PQ04_9ASTR</name>
<dbReference type="Proteomes" id="UP000326396">
    <property type="component" value="Linkage Group LG11"/>
</dbReference>
<dbReference type="AlphaFoldDB" id="A0A5N6PQ04"/>
<proteinExistence type="predicted"/>
<comment type="caution">
    <text evidence="1">The sequence shown here is derived from an EMBL/GenBank/DDBJ whole genome shotgun (WGS) entry which is preliminary data.</text>
</comment>
<evidence type="ECO:0000313" key="2">
    <source>
        <dbReference type="Proteomes" id="UP000326396"/>
    </source>
</evidence>
<sequence length="132" mass="15229">MGFQDLIQRCHNTGYKKLTAGKKPLLKKVSRRLKGFRLLMTRKLRWRSFWIAVMPSRRMMKMYNDMLNRMKVDGAYPSIVFSCQWGLPVLSHPTSSCRNPNVLFYTKPSVCVPTTREHNGSREPSSGSGFAK</sequence>
<reference evidence="1 2" key="1">
    <citation type="submission" date="2019-05" db="EMBL/GenBank/DDBJ databases">
        <title>Mikania micrantha, genome provides insights into the molecular mechanism of rapid growth.</title>
        <authorList>
            <person name="Liu B."/>
        </authorList>
    </citation>
    <scope>NUCLEOTIDE SEQUENCE [LARGE SCALE GENOMIC DNA]</scope>
    <source>
        <strain evidence="1">NLD-2019</strain>
        <tissue evidence="1">Leaf</tissue>
    </source>
</reference>